<organism evidence="13 14">
    <name type="scientific">Ectobacillus antri</name>
    <dbReference type="NCBI Taxonomy" id="2486280"/>
    <lineage>
        <taxon>Bacteria</taxon>
        <taxon>Bacillati</taxon>
        <taxon>Bacillota</taxon>
        <taxon>Bacilli</taxon>
        <taxon>Bacillales</taxon>
        <taxon>Bacillaceae</taxon>
        <taxon>Ectobacillus</taxon>
    </lineage>
</organism>
<keyword evidence="5" id="KW-0227">DNA damage</keyword>
<evidence type="ECO:0000256" key="1">
    <source>
        <dbReference type="ARBA" id="ARBA00001947"/>
    </source>
</evidence>
<evidence type="ECO:0000259" key="12">
    <source>
        <dbReference type="PROSITE" id="PS01124"/>
    </source>
</evidence>
<sequence length="190" mass="21903">MKEDIFHAVYEAVLTRSERYDGLYYTGIVSTKIFCCPSCRSRIPKPENVRIYSDIEAARQAGFRPCKRCKPEISEPYGPDRRLVQNVTEIIRTRYHEPITLQLLGTDLHTSPYHLQRVYKQLTGITPAQMLLQTRMNTAKRMLVETTLSITEVALKIGFSSPSYFSSTFQTYTGITPSTYKQQKEFQNEA</sequence>
<keyword evidence="3" id="KW-0808">Transferase</keyword>
<dbReference type="Proteomes" id="UP001218246">
    <property type="component" value="Unassembled WGS sequence"/>
</dbReference>
<evidence type="ECO:0000256" key="10">
    <source>
        <dbReference type="ARBA" id="ARBA00023163"/>
    </source>
</evidence>
<evidence type="ECO:0000256" key="5">
    <source>
        <dbReference type="ARBA" id="ARBA00022763"/>
    </source>
</evidence>
<keyword evidence="2" id="KW-0489">Methyltransferase</keyword>
<dbReference type="InterPro" id="IPR035451">
    <property type="entry name" value="Ada-like_dom_sf"/>
</dbReference>
<dbReference type="InterPro" id="IPR020449">
    <property type="entry name" value="Tscrpt_reg_AraC-type_HTH"/>
</dbReference>
<evidence type="ECO:0000256" key="8">
    <source>
        <dbReference type="ARBA" id="ARBA00023125"/>
    </source>
</evidence>
<dbReference type="SUPFAM" id="SSF57884">
    <property type="entry name" value="Ada DNA repair protein, N-terminal domain (N-Ada 10)"/>
    <property type="match status" value="1"/>
</dbReference>
<dbReference type="RefSeq" id="WP_124563103.1">
    <property type="nucleotide sequence ID" value="NZ_JARRRY010000005.1"/>
</dbReference>
<reference evidence="13 14" key="1">
    <citation type="submission" date="2023-04" db="EMBL/GenBank/DDBJ databases">
        <title>Ectobacillus antri isolated from activated sludge.</title>
        <authorList>
            <person name="Yan P."/>
            <person name="Liu X."/>
        </authorList>
    </citation>
    <scope>NUCLEOTIDE SEQUENCE [LARGE SCALE GENOMIC DNA]</scope>
    <source>
        <strain evidence="13 14">C18H</strain>
    </source>
</reference>
<keyword evidence="11" id="KW-0234">DNA repair</keyword>
<comment type="caution">
    <text evidence="13">The sequence shown here is derived from an EMBL/GenBank/DDBJ whole genome shotgun (WGS) entry which is preliminary data.</text>
</comment>
<protein>
    <submittedName>
        <fullName evidence="13">Ada metal-binding domain-containing protein</fullName>
    </submittedName>
</protein>
<dbReference type="InterPro" id="IPR018062">
    <property type="entry name" value="HTH_AraC-typ_CS"/>
</dbReference>
<comment type="cofactor">
    <cofactor evidence="1">
        <name>Zn(2+)</name>
        <dbReference type="ChEBI" id="CHEBI:29105"/>
    </cofactor>
</comment>
<keyword evidence="9" id="KW-0010">Activator</keyword>
<dbReference type="EMBL" id="JARULN010000006">
    <property type="protein sequence ID" value="MDG5754034.1"/>
    <property type="molecule type" value="Genomic_DNA"/>
</dbReference>
<evidence type="ECO:0000256" key="11">
    <source>
        <dbReference type="ARBA" id="ARBA00023204"/>
    </source>
</evidence>
<dbReference type="SUPFAM" id="SSF46689">
    <property type="entry name" value="Homeodomain-like"/>
    <property type="match status" value="2"/>
</dbReference>
<keyword evidence="8" id="KW-0238">DNA-binding</keyword>
<dbReference type="InterPro" id="IPR016220">
    <property type="entry name" value="Me-P-triester_DNA_alkyl-Trfase"/>
</dbReference>
<dbReference type="PANTHER" id="PTHR43280">
    <property type="entry name" value="ARAC-FAMILY TRANSCRIPTIONAL REGULATOR"/>
    <property type="match status" value="1"/>
</dbReference>
<dbReference type="PIRSF" id="PIRSF000408">
    <property type="entry name" value="Alkyltransferas_AdaA"/>
    <property type="match status" value="1"/>
</dbReference>
<evidence type="ECO:0000256" key="3">
    <source>
        <dbReference type="ARBA" id="ARBA00022679"/>
    </source>
</evidence>
<dbReference type="Gene3D" id="3.40.10.10">
    <property type="entry name" value="DNA Methylphosphotriester Repair Domain"/>
    <property type="match status" value="1"/>
</dbReference>
<accession>A0ABT6H3S5</accession>
<keyword evidence="7" id="KW-0805">Transcription regulation</keyword>
<dbReference type="Gene3D" id="1.10.10.60">
    <property type="entry name" value="Homeodomain-like"/>
    <property type="match status" value="2"/>
</dbReference>
<evidence type="ECO:0000313" key="14">
    <source>
        <dbReference type="Proteomes" id="UP001218246"/>
    </source>
</evidence>
<gene>
    <name evidence="13" type="ORF">P6P90_08605</name>
</gene>
<keyword evidence="4" id="KW-0479">Metal-binding</keyword>
<dbReference type="PROSITE" id="PS01124">
    <property type="entry name" value="HTH_ARAC_FAMILY_2"/>
    <property type="match status" value="1"/>
</dbReference>
<evidence type="ECO:0000256" key="6">
    <source>
        <dbReference type="ARBA" id="ARBA00022833"/>
    </source>
</evidence>
<proteinExistence type="predicted"/>
<dbReference type="Pfam" id="PF02805">
    <property type="entry name" value="Ada_Zn_binding"/>
    <property type="match status" value="1"/>
</dbReference>
<evidence type="ECO:0000256" key="4">
    <source>
        <dbReference type="ARBA" id="ARBA00022723"/>
    </source>
</evidence>
<keyword evidence="10" id="KW-0804">Transcription</keyword>
<dbReference type="Pfam" id="PF12833">
    <property type="entry name" value="HTH_18"/>
    <property type="match status" value="1"/>
</dbReference>
<name>A0ABT6H3S5_9BACI</name>
<dbReference type="SMART" id="SM00342">
    <property type="entry name" value="HTH_ARAC"/>
    <property type="match status" value="1"/>
</dbReference>
<dbReference type="InterPro" id="IPR009057">
    <property type="entry name" value="Homeodomain-like_sf"/>
</dbReference>
<evidence type="ECO:0000256" key="7">
    <source>
        <dbReference type="ARBA" id="ARBA00023015"/>
    </source>
</evidence>
<dbReference type="PROSITE" id="PS00041">
    <property type="entry name" value="HTH_ARAC_FAMILY_1"/>
    <property type="match status" value="1"/>
</dbReference>
<dbReference type="InterPro" id="IPR018060">
    <property type="entry name" value="HTH_AraC"/>
</dbReference>
<evidence type="ECO:0000313" key="13">
    <source>
        <dbReference type="EMBL" id="MDG5754034.1"/>
    </source>
</evidence>
<dbReference type="PRINTS" id="PR00032">
    <property type="entry name" value="HTHARAC"/>
</dbReference>
<dbReference type="InterPro" id="IPR004026">
    <property type="entry name" value="Ada_DNA_repair_Zn-bd"/>
</dbReference>
<feature type="domain" description="HTH araC/xylS-type" evidence="12">
    <location>
        <begin position="85"/>
        <end position="183"/>
    </location>
</feature>
<evidence type="ECO:0000256" key="9">
    <source>
        <dbReference type="ARBA" id="ARBA00023159"/>
    </source>
</evidence>
<evidence type="ECO:0000256" key="2">
    <source>
        <dbReference type="ARBA" id="ARBA00022603"/>
    </source>
</evidence>
<keyword evidence="6" id="KW-0862">Zinc</keyword>
<keyword evidence="14" id="KW-1185">Reference proteome</keyword>
<dbReference type="PANTHER" id="PTHR43280:SF28">
    <property type="entry name" value="HTH-TYPE TRANSCRIPTIONAL ACTIVATOR RHAS"/>
    <property type="match status" value="1"/>
</dbReference>